<dbReference type="AlphaFoldDB" id="A0A143PY46"/>
<evidence type="ECO:0000313" key="1">
    <source>
        <dbReference type="EMBL" id="AMY12960.1"/>
    </source>
</evidence>
<dbReference type="GO" id="GO:0030770">
    <property type="term" value="F:demethylmacrocin O-methyltransferase activity"/>
    <property type="evidence" value="ECO:0007669"/>
    <property type="project" value="UniProtKB-EC"/>
</dbReference>
<dbReference type="SUPFAM" id="SSF53335">
    <property type="entry name" value="S-adenosyl-L-methionine-dependent methyltransferases"/>
    <property type="match status" value="1"/>
</dbReference>
<accession>A0A143PY46</accession>
<keyword evidence="2" id="KW-1185">Reference proteome</keyword>
<dbReference type="RefSeq" id="WP_157899902.1">
    <property type="nucleotide sequence ID" value="NZ_CP015136.1"/>
</dbReference>
<dbReference type="EMBL" id="CP015136">
    <property type="protein sequence ID" value="AMY12960.1"/>
    <property type="molecule type" value="Genomic_DNA"/>
</dbReference>
<organism evidence="1 2">
    <name type="scientific">Luteitalea pratensis</name>
    <dbReference type="NCBI Taxonomy" id="1855912"/>
    <lineage>
        <taxon>Bacteria</taxon>
        <taxon>Pseudomonadati</taxon>
        <taxon>Acidobacteriota</taxon>
        <taxon>Vicinamibacteria</taxon>
        <taxon>Vicinamibacterales</taxon>
        <taxon>Vicinamibacteraceae</taxon>
        <taxon>Luteitalea</taxon>
    </lineage>
</organism>
<reference evidence="1 2" key="1">
    <citation type="journal article" date="2016" name="Genome Announc.">
        <title>First Complete Genome Sequence of a Subdivision 6 Acidobacterium Strain.</title>
        <authorList>
            <person name="Huang S."/>
            <person name="Vieira S."/>
            <person name="Bunk B."/>
            <person name="Riedel T."/>
            <person name="Sproer C."/>
            <person name="Overmann J."/>
        </authorList>
    </citation>
    <scope>NUCLEOTIDE SEQUENCE [LARGE SCALE GENOMIC DNA]</scope>
    <source>
        <strain evidence="2">DSM 100886 HEG_-6_39</strain>
    </source>
</reference>
<dbReference type="InterPro" id="IPR029063">
    <property type="entry name" value="SAM-dependent_MTases_sf"/>
</dbReference>
<reference evidence="2" key="2">
    <citation type="submission" date="2016-04" db="EMBL/GenBank/DDBJ databases">
        <title>First Complete Genome Sequence of a Subdivision 6 Acidobacterium.</title>
        <authorList>
            <person name="Huang S."/>
            <person name="Vieira S."/>
            <person name="Bunk B."/>
            <person name="Riedel T."/>
            <person name="Sproeer C."/>
            <person name="Overmann J."/>
        </authorList>
    </citation>
    <scope>NUCLEOTIDE SEQUENCE [LARGE SCALE GENOMIC DNA]</scope>
    <source>
        <strain evidence="2">DSM 100886 HEG_-6_39</strain>
    </source>
</reference>
<gene>
    <name evidence="1" type="primary">tylE</name>
    <name evidence="1" type="ORF">LuPra_06246</name>
</gene>
<evidence type="ECO:0000313" key="2">
    <source>
        <dbReference type="Proteomes" id="UP000076079"/>
    </source>
</evidence>
<dbReference type="Gene3D" id="3.40.50.150">
    <property type="entry name" value="Vaccinia Virus protein VP39"/>
    <property type="match status" value="1"/>
</dbReference>
<keyword evidence="1" id="KW-0489">Methyltransferase</keyword>
<dbReference type="Proteomes" id="UP000076079">
    <property type="component" value="Chromosome"/>
</dbReference>
<dbReference type="OrthoDB" id="9816564at2"/>
<sequence>MLNLDQYLSNIQSLRKSLTREQKAKLKEFQAFRFRWLQGFVYRIFFGSNLKILATLYICDKWGFHRYVPHYETHLAHRRKEKLKVLEIGIGGYDNPKAGGASLRMWRTYFPKSLIFGIDIYDKTCHEERRIKTFQGSQIDENFLEKVVQEIRKVDVIIDDGSHINEHIIYTFNYLFPKLSENGIYIIEDLQTSYWPSHGGSSEDFNRSDTAMGFLKSLTDGLNHEEYMLRSYEPNYFDKHIVGIFFYHNMVFIQKGINNEASIANFNTP</sequence>
<dbReference type="KEGG" id="abac:LuPra_06246"/>
<keyword evidence="1" id="KW-0808">Transferase</keyword>
<protein>
    <submittedName>
        <fullName evidence="1">Demethylmacrocin O-methyltransferase</fullName>
        <ecNumber evidence="1">2.1.1.102</ecNumber>
    </submittedName>
</protein>
<proteinExistence type="predicted"/>
<dbReference type="EC" id="2.1.1.102" evidence="1"/>
<dbReference type="PATRIC" id="fig|1813736.3.peg.6559"/>
<dbReference type="GO" id="GO:0032259">
    <property type="term" value="P:methylation"/>
    <property type="evidence" value="ECO:0007669"/>
    <property type="project" value="UniProtKB-KW"/>
</dbReference>
<name>A0A143PY46_LUTPR</name>